<feature type="region of interest" description="Disordered" evidence="1">
    <location>
        <begin position="1199"/>
        <end position="1350"/>
    </location>
</feature>
<name>M2Y725_9PROT</name>
<dbReference type="InterPro" id="IPR025193">
    <property type="entry name" value="DUF4114"/>
</dbReference>
<evidence type="ECO:0000256" key="1">
    <source>
        <dbReference type="SAM" id="MobiDB-lite"/>
    </source>
</evidence>
<dbReference type="Gene3D" id="2.60.40.2810">
    <property type="match status" value="1"/>
</dbReference>
<dbReference type="Pfam" id="PF13448">
    <property type="entry name" value="DUF4114"/>
    <property type="match status" value="1"/>
</dbReference>
<dbReference type="EMBL" id="AONQ01000049">
    <property type="protein sequence ID" value="EME68861.1"/>
    <property type="molecule type" value="Genomic_DNA"/>
</dbReference>
<sequence>EVVSASDVLTSEDGSGSGSAVASDVDGDTLRYHLVDTDGNQVSSLSTDHGTVTIDSATGEYTFTPNAEAQALGVGAVQSDTFKVVATDGTTTSEPTTVGVTITGSNDGPIVSGAVDLGDTAEDNSITFTKAQLLANASDVDGDSLSVSNLTSANGTITENSDGTYTFTPAENFSGSVDVSYTVSDGQGGTTAGSASLDVSAVADQASVSLSIGEGAVDTNGSFTVTNHDGSAGYHNTYGYYVMDENGNPTSGEIIWKDVHDTNGQSVTIEGVDPDQVGFFIIPNGDQNSSIRDGSDVTFTKDSAGNWQVVDSNGAVLSGTGTKVLFDNKDLNSDDLVHMQDTSRDGGNQNWEDLNGGGDRDYNDLNMTVEWGEAEPTSTHEVNIAASFPDMDGSEGHTVVLNGLPEGATLYQDGVALVPGADGSYTLDASDLDGLTLTTAPGFSGEIELSVTATSADGASTASASAQAEVNIDLGNTGPDAGEAESVSTAVNNAVTGQVEATDADGNDLNFSLATGNDGPQHGSVALNPDGTFTYTPTGNFSGTDTFKVVIDDGHGGTTTETVSVTVENPNHRPVAGDDSRIDDDAQGPALSVSMGTTTVETTTTGTSADVDWNGLDTMSDPTTATPTTNVAGDLNTANNGSNNADVISIGGDNNASISTGNGDDQVTIGDDVNAKIDLGNGTNALDMADDVNASVSGGSGNDTVRVGDDLNGNIDLGNGDNRLQVGGDANASISTGSGSDDVKIVGDLNSNISLGSGADDLQTGGDANASIDVGEGNDRVLVGDDLSSKASLGSGDDYLEVADDSWASIDAGSGNDTVKIGGDISSKVDMGSGNDRVTITGDNLWATVTGGSGTDSIELTGVTKAEWDANANGVKNYVKDFENIKFADGQVIGDASAFDTTTTTSTYKTPLTIEATLNDTDGSETLSPVTIGNIPAGATLELDGEVLTPNADGTYTLNVMSGSPVEVTLVTDTPVTANSLNLTTTVSSTEAHGGDVSVTTQVGVGSNAGETVADDRIATDTNRTVSIDSADLLANDTDADGDALSIISVGNAQHGTVSLGADGQVVFTADRGFEGTTTFEYTVSDGHGGTDVATVSVYVDDPNDAPVINAAQTTETLSVDYSEPNSSNIGRVSATDVNGDTLTYSVLDSGNQHGNLVIDSDSGSFFYNADDTSWSGTDTFTVQVDDGNGGLATQTISVQVTGGSGGGNGSGGGHAIGWGNGGGRDESWGANGSWSVGGNHSGGGHGNNGWGNGDQDAPGNSGDHNNAENDHSGGGRGHSGGGRHGSGGGRSGGGHGHGGWGHNSGGGNDGDVVHASDDGTNWSSGWRAVDVGNGDQDGTNDTISISGYNRHNESYNGDSGDTLIGAGGNDYMSLEGADHGQKISGFDHIQLGDGDNVILDMTTSRYDYGDLTVAGGTGHDVIWSASGDDLLVAGDGGNTIHGGAGDDTIVAGAGSDDLMGQDGSDLFLFDFGTGHDTVNGGAGGNWTDTIDLSTNMGEGASITISTGGSDWTVASDGDHDAAGTINLGQDKSGTITVHSQDGDQTIEFTNIESIKF</sequence>
<dbReference type="Pfam" id="PF17963">
    <property type="entry name" value="Big_9"/>
    <property type="match status" value="4"/>
</dbReference>
<dbReference type="NCBIfam" id="NF012211">
    <property type="entry name" value="tand_rpt_95"/>
    <property type="match status" value="4"/>
</dbReference>
<evidence type="ECO:0000313" key="3">
    <source>
        <dbReference type="EMBL" id="EME68861.1"/>
    </source>
</evidence>
<dbReference type="SUPFAM" id="SSF49313">
    <property type="entry name" value="Cadherin-like"/>
    <property type="match status" value="1"/>
</dbReference>
<reference evidence="3 4" key="1">
    <citation type="journal article" date="2014" name="Genome Announc.">
        <title>Draft Genome Sequence of Magnetospirillum sp. Strain SO-1, a Freshwater Magnetotactic Bacterium Isolated from the Ol'khovka River, Russia.</title>
        <authorList>
            <person name="Grouzdev D.S."/>
            <person name="Dziuba M.V."/>
            <person name="Sukhacheva M.S."/>
            <person name="Mardanov A.V."/>
            <person name="Beletskiy A.V."/>
            <person name="Kuznetsov B.B."/>
            <person name="Skryabin K.G."/>
        </authorList>
    </citation>
    <scope>NUCLEOTIDE SEQUENCE [LARGE SCALE GENOMIC DNA]</scope>
    <source>
        <strain evidence="3 4">SO-1</strain>
    </source>
</reference>
<feature type="compositionally biased region" description="Gly residues" evidence="1">
    <location>
        <begin position="1203"/>
        <end position="1223"/>
    </location>
</feature>
<protein>
    <submittedName>
        <fullName evidence="3">Type V secretory pathway, adhesin AidA</fullName>
    </submittedName>
</protein>
<dbReference type="InterPro" id="IPR010221">
    <property type="entry name" value="VCBS_dom"/>
</dbReference>
<keyword evidence="4" id="KW-1185">Reference proteome</keyword>
<dbReference type="Gene3D" id="2.60.40.60">
    <property type="entry name" value="Cadherins"/>
    <property type="match status" value="1"/>
</dbReference>
<evidence type="ECO:0000313" key="4">
    <source>
        <dbReference type="Proteomes" id="UP000011744"/>
    </source>
</evidence>
<gene>
    <name evidence="3" type="ORF">H261_16126</name>
</gene>
<dbReference type="OrthoDB" id="7875798at2"/>
<feature type="domain" description="Cadherin" evidence="2">
    <location>
        <begin position="22"/>
        <end position="111"/>
    </location>
</feature>
<dbReference type="GO" id="GO:0007156">
    <property type="term" value="P:homophilic cell adhesion via plasma membrane adhesion molecules"/>
    <property type="evidence" value="ECO:0007669"/>
    <property type="project" value="InterPro"/>
</dbReference>
<dbReference type="Pfam" id="PF18815">
    <property type="entry name" value="AFP_2"/>
    <property type="match status" value="1"/>
</dbReference>
<feature type="non-terminal residue" evidence="3">
    <location>
        <position position="1"/>
    </location>
</feature>
<feature type="domain" description="Cadherin" evidence="2">
    <location>
        <begin position="483"/>
        <end position="576"/>
    </location>
</feature>
<dbReference type="STRING" id="1244869.H261_16126"/>
<evidence type="ECO:0000259" key="2">
    <source>
        <dbReference type="PROSITE" id="PS50268"/>
    </source>
</evidence>
<dbReference type="InterPro" id="IPR001343">
    <property type="entry name" value="Hemolysn_Ca-bd"/>
</dbReference>
<dbReference type="NCBIfam" id="TIGR01965">
    <property type="entry name" value="VCBS_repeat"/>
    <property type="match status" value="3"/>
</dbReference>
<accession>M2Y725</accession>
<feature type="region of interest" description="Disordered" evidence="1">
    <location>
        <begin position="1"/>
        <end position="23"/>
    </location>
</feature>
<dbReference type="Pfam" id="PF17892">
    <property type="entry name" value="Cadherin_5"/>
    <property type="match status" value="1"/>
</dbReference>
<dbReference type="PROSITE" id="PS50268">
    <property type="entry name" value="CADHERIN_2"/>
    <property type="match status" value="2"/>
</dbReference>
<feature type="compositionally biased region" description="Gly residues" evidence="1">
    <location>
        <begin position="1240"/>
        <end position="1253"/>
    </location>
</feature>
<dbReference type="InterPro" id="IPR002126">
    <property type="entry name" value="Cadherin-like_dom"/>
</dbReference>
<dbReference type="Pfam" id="PF00353">
    <property type="entry name" value="HemolysinCabind"/>
    <property type="match status" value="1"/>
</dbReference>
<proteinExistence type="predicted"/>
<dbReference type="PATRIC" id="fig|1244869.3.peg.3233"/>
<dbReference type="RefSeq" id="WP_008619475.1">
    <property type="nucleotide sequence ID" value="NZ_AONQ01000049.1"/>
</dbReference>
<dbReference type="Gene3D" id="2.60.40.3440">
    <property type="match status" value="2"/>
</dbReference>
<dbReference type="GO" id="GO:0005509">
    <property type="term" value="F:calcium ion binding"/>
    <property type="evidence" value="ECO:0007669"/>
    <property type="project" value="InterPro"/>
</dbReference>
<organism evidence="3 4">
    <name type="scientific">Paramagnetospirillum caucaseum</name>
    <dbReference type="NCBI Taxonomy" id="1244869"/>
    <lineage>
        <taxon>Bacteria</taxon>
        <taxon>Pseudomonadati</taxon>
        <taxon>Pseudomonadota</taxon>
        <taxon>Alphaproteobacteria</taxon>
        <taxon>Rhodospirillales</taxon>
        <taxon>Magnetospirillaceae</taxon>
        <taxon>Paramagnetospirillum</taxon>
    </lineage>
</organism>
<dbReference type="PRINTS" id="PR00313">
    <property type="entry name" value="CABNDNGRPT"/>
</dbReference>
<dbReference type="InterPro" id="IPR041690">
    <property type="entry name" value="Cadherin_5"/>
</dbReference>
<dbReference type="eggNOG" id="COG2931">
    <property type="taxonomic scope" value="Bacteria"/>
</dbReference>
<feature type="compositionally biased region" description="Polar residues" evidence="1">
    <location>
        <begin position="1337"/>
        <end position="1350"/>
    </location>
</feature>
<feature type="compositionally biased region" description="Gly residues" evidence="1">
    <location>
        <begin position="1275"/>
        <end position="1310"/>
    </location>
</feature>
<dbReference type="SUPFAM" id="SSF51120">
    <property type="entry name" value="beta-Roll"/>
    <property type="match status" value="1"/>
</dbReference>
<dbReference type="InterPro" id="IPR049531">
    <property type="entry name" value="AFP_rpt"/>
</dbReference>
<dbReference type="InterPro" id="IPR011049">
    <property type="entry name" value="Serralysin-like_metalloprot_C"/>
</dbReference>
<dbReference type="Gene3D" id="2.160.20.160">
    <property type="match status" value="1"/>
</dbReference>
<comment type="caution">
    <text evidence="3">The sequence shown here is derived from an EMBL/GenBank/DDBJ whole genome shotgun (WGS) entry which is preliminary data.</text>
</comment>
<dbReference type="InterPro" id="IPR015919">
    <property type="entry name" value="Cadherin-like_sf"/>
</dbReference>
<dbReference type="Proteomes" id="UP000011744">
    <property type="component" value="Unassembled WGS sequence"/>
</dbReference>
<dbReference type="GO" id="GO:0016020">
    <property type="term" value="C:membrane"/>
    <property type="evidence" value="ECO:0007669"/>
    <property type="project" value="InterPro"/>
</dbReference>